<evidence type="ECO:0000313" key="2">
    <source>
        <dbReference type="Proteomes" id="UP000221947"/>
    </source>
</evidence>
<evidence type="ECO:0000313" key="1">
    <source>
        <dbReference type="EMBL" id="AKF12700.1"/>
    </source>
</evidence>
<gene>
    <name evidence="1" type="ORF">PHIM7_154</name>
</gene>
<keyword evidence="2" id="KW-1185">Reference proteome</keyword>
<protein>
    <submittedName>
        <fullName evidence="1">Uncharacterized protein</fullName>
    </submittedName>
</protein>
<dbReference type="Proteomes" id="UP000221947">
    <property type="component" value="Segment"/>
</dbReference>
<proteinExistence type="predicted"/>
<accession>A0A0F6YQK8</accession>
<dbReference type="EMBL" id="KR052480">
    <property type="protein sequence ID" value="AKF12700.1"/>
    <property type="molecule type" value="Genomic_DNA"/>
</dbReference>
<organism evidence="1 2">
    <name type="scientific">Sinorhizobium phage phiM7</name>
    <dbReference type="NCBI Taxonomy" id="1647403"/>
    <lineage>
        <taxon>Viruses</taxon>
        <taxon>Duplodnaviria</taxon>
        <taxon>Heunggongvirae</taxon>
        <taxon>Uroviricota</taxon>
        <taxon>Caudoviricetes</taxon>
        <taxon>Emdodecavirus</taxon>
        <taxon>Emdodecavirus M7</taxon>
    </lineage>
</organism>
<sequence length="149" mass="16827">MTTELITKAGYYVKVTSWENDADNYQTVRYPVTDHKVARTVLDFVKLFRSKNNGEGGIGNIYSDYSPWAAAIIAKFHNEHPGIISDVGPVDLEDEDALEGFFYDDGVSDFLGALGLTSADFFTRVADNARIEFYPEDVYAYVSDKWSRR</sequence>
<name>A0A0F6YQK8_9CAUD</name>
<reference evidence="1 2" key="1">
    <citation type="submission" date="2015-04" db="EMBL/GenBank/DDBJ databases">
        <authorList>
            <person name="Schouten J.T."/>
            <person name="Crockett J.T."/>
            <person name="Hodson T.S."/>
            <person name="Hyde J.R."/>
            <person name="Smith T.A."/>
            <person name="Merrill B.D."/>
            <person name="Crook M.B."/>
            <person name="Griffitts J.S."/>
            <person name="Burnett S.H."/>
            <person name="Grose J.H."/>
            <person name="Breakwell D.P."/>
        </authorList>
    </citation>
    <scope>NUCLEOTIDE SEQUENCE [LARGE SCALE GENOMIC DNA]</scope>
</reference>